<dbReference type="EMBL" id="UGTZ01000001">
    <property type="protein sequence ID" value="SUC31636.1"/>
    <property type="molecule type" value="Genomic_DNA"/>
</dbReference>
<dbReference type="SFLD" id="SFLDG01150">
    <property type="entry name" value="Main.1:_Beta-like"/>
    <property type="match status" value="1"/>
</dbReference>
<dbReference type="GO" id="GO:0004364">
    <property type="term" value="F:glutathione transferase activity"/>
    <property type="evidence" value="ECO:0007669"/>
    <property type="project" value="UniProtKB-EC"/>
</dbReference>
<evidence type="ECO:0000313" key="3">
    <source>
        <dbReference type="EMBL" id="MDH2304175.1"/>
    </source>
</evidence>
<sequence>MLKILGRTSSINVRKVLWTAHELDLKFIHEDHWGNHENLIQVDFLKLNPNALIPVLVHEQGSLWESNTICRYLVAKSQRTDLLPEEPLARAEIEKWMDWQISELNPAWRAAFMALVRQDSFFLQQPEIVEKSIHLWNEKMQIIESVLSKNQPQKNHQNYLYGNHFSLADIVITLSIQRWLLTPIKRPNTPFLLDYYKKMINRPAALKCINQQTA</sequence>
<dbReference type="EMBL" id="JARVQW010000001">
    <property type="protein sequence ID" value="MDH2304175.1"/>
    <property type="molecule type" value="Genomic_DNA"/>
</dbReference>
<evidence type="ECO:0000259" key="2">
    <source>
        <dbReference type="PROSITE" id="PS50405"/>
    </source>
</evidence>
<protein>
    <submittedName>
        <fullName evidence="4">Glutathione S-transferase GstB</fullName>
        <ecNumber evidence="4">2.5.1.18</ecNumber>
    </submittedName>
    <submittedName>
        <fullName evidence="3">Glutathione S-transferase family protein</fullName>
    </submittedName>
</protein>
<gene>
    <name evidence="4" type="primary">gstB_1</name>
    <name evidence="4" type="ORF">NCTC11801_02589</name>
    <name evidence="3" type="ORF">QDQ51_01925</name>
</gene>
<accession>A0A2U9L684</accession>
<dbReference type="PANTHER" id="PTHR44051:SF19">
    <property type="entry name" value="DISULFIDE-BOND OXIDOREDUCTASE YFCG"/>
    <property type="match status" value="1"/>
</dbReference>
<dbReference type="AlphaFoldDB" id="A0A2U9L684"/>
<name>A0A2U9L684_PRORE</name>
<feature type="domain" description="GST N-terminal" evidence="1">
    <location>
        <begin position="1"/>
        <end position="81"/>
    </location>
</feature>
<proteinExistence type="predicted"/>
<dbReference type="Proteomes" id="UP000254208">
    <property type="component" value="Unassembled WGS sequence"/>
</dbReference>
<dbReference type="Gene3D" id="3.40.30.10">
    <property type="entry name" value="Glutaredoxin"/>
    <property type="match status" value="1"/>
</dbReference>
<dbReference type="Proteomes" id="UP001162044">
    <property type="component" value="Unassembled WGS sequence"/>
</dbReference>
<evidence type="ECO:0000313" key="4">
    <source>
        <dbReference type="EMBL" id="SUC31636.1"/>
    </source>
</evidence>
<dbReference type="InterPro" id="IPR004045">
    <property type="entry name" value="Glutathione_S-Trfase_N"/>
</dbReference>
<dbReference type="InterPro" id="IPR036282">
    <property type="entry name" value="Glutathione-S-Trfase_C_sf"/>
</dbReference>
<organism evidence="4 5">
    <name type="scientific">Providencia rettgeri</name>
    <dbReference type="NCBI Taxonomy" id="587"/>
    <lineage>
        <taxon>Bacteria</taxon>
        <taxon>Pseudomonadati</taxon>
        <taxon>Pseudomonadota</taxon>
        <taxon>Gammaproteobacteria</taxon>
        <taxon>Enterobacterales</taxon>
        <taxon>Morganellaceae</taxon>
        <taxon>Providencia</taxon>
    </lineage>
</organism>
<evidence type="ECO:0000313" key="5">
    <source>
        <dbReference type="Proteomes" id="UP000254208"/>
    </source>
</evidence>
<reference evidence="3" key="2">
    <citation type="submission" date="2023-04" db="EMBL/GenBank/DDBJ databases">
        <authorList>
            <person name="Li W."/>
        </authorList>
    </citation>
    <scope>NUCLEOTIDE SEQUENCE</scope>
    <source>
        <strain evidence="3">QITACRE101</strain>
    </source>
</reference>
<dbReference type="RefSeq" id="WP_004910501.1">
    <property type="nucleotide sequence ID" value="NZ_ABEXOA020000221.1"/>
</dbReference>
<dbReference type="PROSITE" id="PS50404">
    <property type="entry name" value="GST_NTER"/>
    <property type="match status" value="1"/>
</dbReference>
<dbReference type="OMA" id="ESNTICR"/>
<dbReference type="PROSITE" id="PS50405">
    <property type="entry name" value="GST_CTER"/>
    <property type="match status" value="1"/>
</dbReference>
<dbReference type="SUPFAM" id="SSF47616">
    <property type="entry name" value="GST C-terminal domain-like"/>
    <property type="match status" value="1"/>
</dbReference>
<evidence type="ECO:0000259" key="1">
    <source>
        <dbReference type="PROSITE" id="PS50404"/>
    </source>
</evidence>
<dbReference type="EC" id="2.5.1.18" evidence="4"/>
<dbReference type="SFLD" id="SFLDG00358">
    <property type="entry name" value="Main_(cytGST)"/>
    <property type="match status" value="1"/>
</dbReference>
<dbReference type="InterPro" id="IPR010987">
    <property type="entry name" value="Glutathione-S-Trfase_C-like"/>
</dbReference>
<dbReference type="PANTHER" id="PTHR44051">
    <property type="entry name" value="GLUTATHIONE S-TRANSFERASE-RELATED"/>
    <property type="match status" value="1"/>
</dbReference>
<feature type="domain" description="GST C-terminal" evidence="2">
    <location>
        <begin position="86"/>
        <end position="214"/>
    </location>
</feature>
<reference evidence="4 5" key="1">
    <citation type="submission" date="2018-06" db="EMBL/GenBank/DDBJ databases">
        <authorList>
            <consortium name="Pathogen Informatics"/>
            <person name="Doyle S."/>
        </authorList>
    </citation>
    <scope>NUCLEOTIDE SEQUENCE [LARGE SCALE GENOMIC DNA]</scope>
    <source>
        <strain evidence="4 5">NCTC11801</strain>
    </source>
</reference>
<dbReference type="InterPro" id="IPR040079">
    <property type="entry name" value="Glutathione_S-Trfase"/>
</dbReference>
<dbReference type="Pfam" id="PF13417">
    <property type="entry name" value="GST_N_3"/>
    <property type="match status" value="1"/>
</dbReference>
<dbReference type="SUPFAM" id="SSF52833">
    <property type="entry name" value="Thioredoxin-like"/>
    <property type="match status" value="1"/>
</dbReference>
<dbReference type="Gene3D" id="1.20.1050.10">
    <property type="match status" value="1"/>
</dbReference>
<reference evidence="3" key="3">
    <citation type="submission" date="2023-10" db="EMBL/GenBank/DDBJ databases">
        <title>Analysis of Resistance Genes of Carbapenem-resistant Providencia rettgeri.</title>
        <authorList>
            <person name="Liu M."/>
        </authorList>
    </citation>
    <scope>NUCLEOTIDE SEQUENCE</scope>
    <source>
        <strain evidence="3">QITACRE101</strain>
    </source>
</reference>
<dbReference type="SFLD" id="SFLDS00019">
    <property type="entry name" value="Glutathione_Transferase_(cytos"/>
    <property type="match status" value="1"/>
</dbReference>
<dbReference type="InterPro" id="IPR036249">
    <property type="entry name" value="Thioredoxin-like_sf"/>
</dbReference>
<keyword evidence="4" id="KW-0808">Transferase</keyword>
<dbReference type="GeneID" id="93673438"/>
<dbReference type="OrthoDB" id="5958450at2"/>